<dbReference type="Proteomes" id="UP000807469">
    <property type="component" value="Unassembled WGS sequence"/>
</dbReference>
<dbReference type="PANTHER" id="PTHR34213">
    <property type="entry name" value="NUCLEAR TRANSPORT FACTOR 2 (NTF2) FAMILY PROTEIN"/>
    <property type="match status" value="1"/>
</dbReference>
<evidence type="ECO:0000313" key="2">
    <source>
        <dbReference type="EMBL" id="KAF9486582.1"/>
    </source>
</evidence>
<feature type="region of interest" description="Disordered" evidence="1">
    <location>
        <begin position="1"/>
        <end position="29"/>
    </location>
</feature>
<proteinExistence type="predicted"/>
<sequence length="188" mass="20687">MSSPTNVDSSLNAAGIKPEQSKALDERPAQPNEEPIILAIKELYSCKPSNDTFNIYASDAIFHDPVGIASGIGSIRSQFVGLAKIFPRADIPKFRILQNPANLPPNTILIDQDVAYFRNPVSDSPTKVVNSLLTLKVNDANKVISHKEEWDHVKTTTREDGFLGWLNEERKKLTAKLTDMFVGGGDPN</sequence>
<dbReference type="PANTHER" id="PTHR34213:SF2">
    <property type="entry name" value="NUCLEAR TRANSPORT FACTOR 2 (NTF2) FAMILY PROTEIN"/>
    <property type="match status" value="1"/>
</dbReference>
<dbReference type="AlphaFoldDB" id="A0A9P5ZE40"/>
<gene>
    <name evidence="2" type="ORF">BDN70DRAFT_794070</name>
</gene>
<dbReference type="EMBL" id="MU155130">
    <property type="protein sequence ID" value="KAF9486582.1"/>
    <property type="molecule type" value="Genomic_DNA"/>
</dbReference>
<protein>
    <submittedName>
        <fullName evidence="2">Uncharacterized protein</fullName>
    </submittedName>
</protein>
<feature type="compositionally biased region" description="Basic and acidic residues" evidence="1">
    <location>
        <begin position="19"/>
        <end position="28"/>
    </location>
</feature>
<comment type="caution">
    <text evidence="2">The sequence shown here is derived from an EMBL/GenBank/DDBJ whole genome shotgun (WGS) entry which is preliminary data.</text>
</comment>
<evidence type="ECO:0000256" key="1">
    <source>
        <dbReference type="SAM" id="MobiDB-lite"/>
    </source>
</evidence>
<feature type="compositionally biased region" description="Polar residues" evidence="1">
    <location>
        <begin position="1"/>
        <end position="12"/>
    </location>
</feature>
<keyword evidence="3" id="KW-1185">Reference proteome</keyword>
<name>A0A9P5ZE40_9AGAR</name>
<evidence type="ECO:0000313" key="3">
    <source>
        <dbReference type="Proteomes" id="UP000807469"/>
    </source>
</evidence>
<organism evidence="2 3">
    <name type="scientific">Pholiota conissans</name>
    <dbReference type="NCBI Taxonomy" id="109636"/>
    <lineage>
        <taxon>Eukaryota</taxon>
        <taxon>Fungi</taxon>
        <taxon>Dikarya</taxon>
        <taxon>Basidiomycota</taxon>
        <taxon>Agaricomycotina</taxon>
        <taxon>Agaricomycetes</taxon>
        <taxon>Agaricomycetidae</taxon>
        <taxon>Agaricales</taxon>
        <taxon>Agaricineae</taxon>
        <taxon>Strophariaceae</taxon>
        <taxon>Pholiota</taxon>
    </lineage>
</organism>
<accession>A0A9P5ZE40</accession>
<reference evidence="2" key="1">
    <citation type="submission" date="2020-11" db="EMBL/GenBank/DDBJ databases">
        <authorList>
            <consortium name="DOE Joint Genome Institute"/>
            <person name="Ahrendt S."/>
            <person name="Riley R."/>
            <person name="Andreopoulos W."/>
            <person name="Labutti K."/>
            <person name="Pangilinan J."/>
            <person name="Ruiz-Duenas F.J."/>
            <person name="Barrasa J.M."/>
            <person name="Sanchez-Garcia M."/>
            <person name="Camarero S."/>
            <person name="Miyauchi S."/>
            <person name="Serrano A."/>
            <person name="Linde D."/>
            <person name="Babiker R."/>
            <person name="Drula E."/>
            <person name="Ayuso-Fernandez I."/>
            <person name="Pacheco R."/>
            <person name="Padilla G."/>
            <person name="Ferreira P."/>
            <person name="Barriuso J."/>
            <person name="Kellner H."/>
            <person name="Castanera R."/>
            <person name="Alfaro M."/>
            <person name="Ramirez L."/>
            <person name="Pisabarro A.G."/>
            <person name="Kuo A."/>
            <person name="Tritt A."/>
            <person name="Lipzen A."/>
            <person name="He G."/>
            <person name="Yan M."/>
            <person name="Ng V."/>
            <person name="Cullen D."/>
            <person name="Martin F."/>
            <person name="Rosso M.-N."/>
            <person name="Henrissat B."/>
            <person name="Hibbett D."/>
            <person name="Martinez A.T."/>
            <person name="Grigoriev I.V."/>
        </authorList>
    </citation>
    <scope>NUCLEOTIDE SEQUENCE</scope>
    <source>
        <strain evidence="2">CIRM-BRFM 674</strain>
    </source>
</reference>
<dbReference type="OrthoDB" id="2400485at2759"/>